<reference evidence="2" key="1">
    <citation type="journal article" date="2022" name="Int. J. Mol. Sci.">
        <title>Draft Genome of Tanacetum Coccineum: Genomic Comparison of Closely Related Tanacetum-Family Plants.</title>
        <authorList>
            <person name="Yamashiro T."/>
            <person name="Shiraishi A."/>
            <person name="Nakayama K."/>
            <person name="Satake H."/>
        </authorList>
    </citation>
    <scope>NUCLEOTIDE SEQUENCE</scope>
</reference>
<evidence type="ECO:0000256" key="1">
    <source>
        <dbReference type="SAM" id="MobiDB-lite"/>
    </source>
</evidence>
<evidence type="ECO:0000313" key="3">
    <source>
        <dbReference type="Proteomes" id="UP001151760"/>
    </source>
</evidence>
<feature type="region of interest" description="Disordered" evidence="1">
    <location>
        <begin position="1"/>
        <end position="20"/>
    </location>
</feature>
<evidence type="ECO:0000313" key="2">
    <source>
        <dbReference type="EMBL" id="GJS52428.1"/>
    </source>
</evidence>
<keyword evidence="3" id="KW-1185">Reference proteome</keyword>
<dbReference type="EMBL" id="BQNB010008655">
    <property type="protein sequence ID" value="GJS52428.1"/>
    <property type="molecule type" value="Genomic_DNA"/>
</dbReference>
<reference evidence="2" key="2">
    <citation type="submission" date="2022-01" db="EMBL/GenBank/DDBJ databases">
        <authorList>
            <person name="Yamashiro T."/>
            <person name="Shiraishi A."/>
            <person name="Satake H."/>
            <person name="Nakayama K."/>
        </authorList>
    </citation>
    <scope>NUCLEOTIDE SEQUENCE</scope>
</reference>
<accession>A0ABQ4WHT4</accession>
<name>A0ABQ4WHT4_9ASTR</name>
<proteinExistence type="predicted"/>
<dbReference type="Proteomes" id="UP001151760">
    <property type="component" value="Unassembled WGS sequence"/>
</dbReference>
<gene>
    <name evidence="2" type="ORF">Tco_0625790</name>
</gene>
<organism evidence="2 3">
    <name type="scientific">Tanacetum coccineum</name>
    <dbReference type="NCBI Taxonomy" id="301880"/>
    <lineage>
        <taxon>Eukaryota</taxon>
        <taxon>Viridiplantae</taxon>
        <taxon>Streptophyta</taxon>
        <taxon>Embryophyta</taxon>
        <taxon>Tracheophyta</taxon>
        <taxon>Spermatophyta</taxon>
        <taxon>Magnoliopsida</taxon>
        <taxon>eudicotyledons</taxon>
        <taxon>Gunneridae</taxon>
        <taxon>Pentapetalae</taxon>
        <taxon>asterids</taxon>
        <taxon>campanulids</taxon>
        <taxon>Asterales</taxon>
        <taxon>Asteraceae</taxon>
        <taxon>Asteroideae</taxon>
        <taxon>Anthemideae</taxon>
        <taxon>Anthemidinae</taxon>
        <taxon>Tanacetum</taxon>
    </lineage>
</organism>
<protein>
    <submittedName>
        <fullName evidence="2">Uncharacterized protein</fullName>
    </submittedName>
</protein>
<sequence length="164" mass="18905">MTRARKKQRPTSQDPPDGDLKFKTYNRKYERWGLDVRCLQTFEIQERDACQRCQCPRFVTPIEMSTYGINRAEVLAGGVIKDFTTAAIASTEGCYAYDSNVLPGWKNQRLVYPIARPIPYVYLVAFEAHSYMEGDPSDTDSHEPRATMVDEVRSHPMIYDTSFF</sequence>
<comment type="caution">
    <text evidence="2">The sequence shown here is derived from an EMBL/GenBank/DDBJ whole genome shotgun (WGS) entry which is preliminary data.</text>
</comment>